<reference evidence="2" key="1">
    <citation type="submission" date="2018-07" db="EMBL/GenBank/DDBJ databases">
        <title>Giant CbK-like Caulobacter bacteriophages have genetically divergent genomes.</title>
        <authorList>
            <person name="Wilson K.M."/>
            <person name="Ely B."/>
        </authorList>
    </citation>
    <scope>NUCLEOTIDE SEQUENCE [LARGE SCALE GENOMIC DNA]</scope>
</reference>
<proteinExistence type="predicted"/>
<evidence type="ECO:0000313" key="1">
    <source>
        <dbReference type="EMBL" id="AXQ69444.1"/>
    </source>
</evidence>
<keyword evidence="2" id="KW-1185">Reference proteome</keyword>
<organism evidence="1 2">
    <name type="scientific">Caulobacter phage CcrBL9</name>
    <dbReference type="NCBI Taxonomy" id="2283270"/>
    <lineage>
        <taxon>Viruses</taxon>
        <taxon>Duplodnaviria</taxon>
        <taxon>Heunggongvirae</taxon>
        <taxon>Uroviricota</taxon>
        <taxon>Caudoviricetes</taxon>
        <taxon>Jeanschmidtviridae</taxon>
        <taxon>Bertelyvirus</taxon>
        <taxon>Bertelyvirus BL9</taxon>
    </lineage>
</organism>
<evidence type="ECO:0000313" key="2">
    <source>
        <dbReference type="Proteomes" id="UP000259421"/>
    </source>
</evidence>
<dbReference type="EMBL" id="MH588546">
    <property type="protein sequence ID" value="AXQ69444.1"/>
    <property type="molecule type" value="Genomic_DNA"/>
</dbReference>
<accession>A0A385EC30</accession>
<reference evidence="1 2" key="2">
    <citation type="submission" date="2018-09" db="EMBL/GenBank/DDBJ databases">
        <title>Giant CbK-like Caulobacter bacteriophages have genetically divergent genomes.</title>
        <authorList>
            <person name="Wilson K."/>
            <person name="Ely B."/>
        </authorList>
    </citation>
    <scope>NUCLEOTIDE SEQUENCE [LARGE SCALE GENOMIC DNA]</scope>
</reference>
<dbReference type="Proteomes" id="UP000259421">
    <property type="component" value="Segment"/>
</dbReference>
<protein>
    <submittedName>
        <fullName evidence="1">Uncharacterized protein</fullName>
    </submittedName>
</protein>
<gene>
    <name evidence="1" type="ORF">CcrBL9_gp420</name>
</gene>
<sequence>MSDEAETKRFAEYGFYDALRYKAPSMDHPAYRAEYERMAEQKIDNLDPCKFCGAKMAIHEPNGATWTGIMCENPRCDGDVKMGFTDPDKHRRWVILAGAWNNRDMIG</sequence>
<name>A0A385EC30_9CAUD</name>